<dbReference type="GeneID" id="36843176"/>
<dbReference type="InterPro" id="IPR052050">
    <property type="entry name" value="SecEffector_AnkRepeat"/>
</dbReference>
<reference evidence="1" key="1">
    <citation type="journal article" date="2018" name="Nat. Commun.">
        <title>Diversity and evolution of the emerging Pandoraviridae family.</title>
        <authorList>
            <person name="Legendre M."/>
            <person name="Fabre E."/>
            <person name="Poirot O."/>
            <person name="Jeudy S."/>
            <person name="Lartigue A."/>
            <person name="Alempic J.M."/>
            <person name="Beucher L."/>
            <person name="Philippe N."/>
            <person name="Bertaux L."/>
            <person name="Christo-Foroux E."/>
            <person name="Labadie K."/>
            <person name="Coute Y."/>
            <person name="Abergel C."/>
            <person name="Claverie J.M."/>
        </authorList>
    </citation>
    <scope>NUCLEOTIDE SEQUENCE [LARGE SCALE GENOMIC DNA]</scope>
    <source>
        <strain evidence="1">Neocaledonia</strain>
    </source>
</reference>
<dbReference type="KEGG" id="vg:36843176"/>
<dbReference type="Gene3D" id="1.25.40.20">
    <property type="entry name" value="Ankyrin repeat-containing domain"/>
    <property type="match status" value="1"/>
</dbReference>
<organism evidence="1">
    <name type="scientific">Pandoravirus neocaledonia</name>
    <dbReference type="NCBI Taxonomy" id="2107708"/>
    <lineage>
        <taxon>Viruses</taxon>
        <taxon>Pandoravirus</taxon>
    </lineage>
</organism>
<dbReference type="PANTHER" id="PTHR46586:SF3">
    <property type="entry name" value="ANKYRIN REPEAT-CONTAINING PROTEIN"/>
    <property type="match status" value="1"/>
</dbReference>
<gene>
    <name evidence="1" type="ORF">pneo_cds_856</name>
</gene>
<dbReference type="PANTHER" id="PTHR46586">
    <property type="entry name" value="ANKYRIN REPEAT-CONTAINING PROTEIN"/>
    <property type="match status" value="1"/>
</dbReference>
<proteinExistence type="predicted"/>
<accession>A0A2U7UDE5</accession>
<dbReference type="InterPro" id="IPR036770">
    <property type="entry name" value="Ankyrin_rpt-contain_sf"/>
</dbReference>
<dbReference type="SUPFAM" id="SSF48403">
    <property type="entry name" value="Ankyrin repeat"/>
    <property type="match status" value="1"/>
</dbReference>
<dbReference type="InterPro" id="IPR002110">
    <property type="entry name" value="Ankyrin_rpt"/>
</dbReference>
<sequence length="584" mass="63201">MASRRPRSPVVHSLFFVSFTSAMTETTATAATADIGREFDSEVVPSPVLPAIPVELLWHIQGYLVHPRDHAACVLASRLFSLALLRRSLCEVSAYKLLRARAPLDVIQRALVHPTEADAERLVGSGAHLGRLDVVAWAYDHLDADYVLYTCSADRMPNKHVLVDGYWNRKRWQSIKLFPGDVRKRYVGIAVNAMHEAAYRGNVDVLKWLLDRHFPPGRTRPDYLERDLFTALVADAAGGSAPSTDIVAYLHHYGQSRFPPVNDMYRGRVCACPMRTWEAAANADRGDMLAWLDAAACSGRFNPGLVPWASPVREARGRHPLILAMQQGAASASEWLGRALGVPTWPSADPLLAAALVTAASRGHVRVLRAFHGLGAQRCPPSALLEAASAGRIEVLQWAMGDGAATQHAVPRIPGWPSPSIGCAATAHGHIDAVRWLVARSDASVNVGVGAHVAAVRANHMDVVCALIDARILPLDQWDALYAAVKSRDPNMIRCVAERGAACSARALACAIRQSDAVAVALLCRLYGAVRVQEALDLLAGCCTQMDAVAWIRDNVPGACVAQVGARRWLACRCPRCCQGLDAP</sequence>
<dbReference type="SMART" id="SM00248">
    <property type="entry name" value="ANK"/>
    <property type="match status" value="3"/>
</dbReference>
<name>A0A2U7UDE5_9VIRU</name>
<evidence type="ECO:0000313" key="1">
    <source>
        <dbReference type="EMBL" id="AVK76463.1"/>
    </source>
</evidence>
<dbReference type="RefSeq" id="YP_009482466.1">
    <property type="nucleotide sequence ID" value="NC_037666.1"/>
</dbReference>
<dbReference type="Proteomes" id="UP000249287">
    <property type="component" value="Segment"/>
</dbReference>
<dbReference type="EMBL" id="MG011690">
    <property type="protein sequence ID" value="AVK76463.1"/>
    <property type="molecule type" value="Genomic_DNA"/>
</dbReference>
<protein>
    <submittedName>
        <fullName evidence="1">Ankyrin repeat domain containing protein</fullName>
    </submittedName>
</protein>